<dbReference type="InterPro" id="IPR020841">
    <property type="entry name" value="PKS_Beta-ketoAc_synthase_dom"/>
</dbReference>
<organism evidence="5 6">
    <name type="scientific">Ruania alba</name>
    <dbReference type="NCBI Taxonomy" id="648782"/>
    <lineage>
        <taxon>Bacteria</taxon>
        <taxon>Bacillati</taxon>
        <taxon>Actinomycetota</taxon>
        <taxon>Actinomycetes</taxon>
        <taxon>Micrococcales</taxon>
        <taxon>Ruaniaceae</taxon>
        <taxon>Ruania</taxon>
    </lineage>
</organism>
<feature type="domain" description="Ketosynthase family 3 (KS3)" evidence="4">
    <location>
        <begin position="4"/>
        <end position="413"/>
    </location>
</feature>
<dbReference type="FunFam" id="3.40.47.10:FF:000018">
    <property type="entry name" value="3-oxoacyl-[acyl-carrier-protein] synthase 2"/>
    <property type="match status" value="1"/>
</dbReference>
<dbReference type="PROSITE" id="PS52004">
    <property type="entry name" value="KS3_2"/>
    <property type="match status" value="1"/>
</dbReference>
<dbReference type="PANTHER" id="PTHR11712:SF336">
    <property type="entry name" value="3-OXOACYL-[ACYL-CARRIER-PROTEIN] SYNTHASE, MITOCHONDRIAL"/>
    <property type="match status" value="1"/>
</dbReference>
<dbReference type="InterPro" id="IPR000794">
    <property type="entry name" value="Beta-ketoacyl_synthase"/>
</dbReference>
<dbReference type="InterPro" id="IPR014030">
    <property type="entry name" value="Ketoacyl_synth_N"/>
</dbReference>
<dbReference type="CDD" id="cd00834">
    <property type="entry name" value="KAS_I_II"/>
    <property type="match status" value="1"/>
</dbReference>
<dbReference type="NCBIfam" id="NF005589">
    <property type="entry name" value="PRK07314.1"/>
    <property type="match status" value="1"/>
</dbReference>
<accession>A0A1H5F9X1</accession>
<protein>
    <submittedName>
        <fullName evidence="5">3-oxoacyl-[acyl-carrier-protein] synthase II</fullName>
    </submittedName>
</protein>
<comment type="similarity">
    <text evidence="1 3">Belongs to the thiolase-like superfamily. Beta-ketoacyl-ACP synthases family.</text>
</comment>
<dbReference type="InterPro" id="IPR016039">
    <property type="entry name" value="Thiolase-like"/>
</dbReference>
<dbReference type="RefSeq" id="WP_089772169.1">
    <property type="nucleotide sequence ID" value="NZ_FNTX01000001.1"/>
</dbReference>
<dbReference type="InterPro" id="IPR014031">
    <property type="entry name" value="Ketoacyl_synth_C"/>
</dbReference>
<dbReference type="Gene3D" id="3.40.47.10">
    <property type="match status" value="1"/>
</dbReference>
<dbReference type="SUPFAM" id="SSF53901">
    <property type="entry name" value="Thiolase-like"/>
    <property type="match status" value="2"/>
</dbReference>
<evidence type="ECO:0000256" key="2">
    <source>
        <dbReference type="ARBA" id="ARBA00022679"/>
    </source>
</evidence>
<evidence type="ECO:0000313" key="6">
    <source>
        <dbReference type="Proteomes" id="UP000199220"/>
    </source>
</evidence>
<dbReference type="OrthoDB" id="9808669at2"/>
<dbReference type="Pfam" id="PF00109">
    <property type="entry name" value="ketoacyl-synt"/>
    <property type="match status" value="1"/>
</dbReference>
<dbReference type="Pfam" id="PF02801">
    <property type="entry name" value="Ketoacyl-synt_C"/>
    <property type="match status" value="1"/>
</dbReference>
<dbReference type="EMBL" id="FNTX01000001">
    <property type="protein sequence ID" value="SEE00113.1"/>
    <property type="molecule type" value="Genomic_DNA"/>
</dbReference>
<name>A0A1H5F9X1_9MICO</name>
<evidence type="ECO:0000256" key="1">
    <source>
        <dbReference type="ARBA" id="ARBA00008467"/>
    </source>
</evidence>
<evidence type="ECO:0000313" key="5">
    <source>
        <dbReference type="EMBL" id="SEE00113.1"/>
    </source>
</evidence>
<dbReference type="GO" id="GO:0005829">
    <property type="term" value="C:cytosol"/>
    <property type="evidence" value="ECO:0007669"/>
    <property type="project" value="TreeGrafter"/>
</dbReference>
<reference evidence="6" key="1">
    <citation type="submission" date="2016-10" db="EMBL/GenBank/DDBJ databases">
        <authorList>
            <person name="Varghese N."/>
            <person name="Submissions S."/>
        </authorList>
    </citation>
    <scope>NUCLEOTIDE SEQUENCE [LARGE SCALE GENOMIC DNA]</scope>
    <source>
        <strain evidence="6">DSM 21368</strain>
    </source>
</reference>
<evidence type="ECO:0000259" key="4">
    <source>
        <dbReference type="PROSITE" id="PS52004"/>
    </source>
</evidence>
<dbReference type="STRING" id="648782.SAMN04488554_1275"/>
<keyword evidence="2 3" id="KW-0808">Transferase</keyword>
<keyword evidence="6" id="KW-1185">Reference proteome</keyword>
<dbReference type="AlphaFoldDB" id="A0A1H5F9X1"/>
<dbReference type="GO" id="GO:0004315">
    <property type="term" value="F:3-oxoacyl-[acyl-carrier-protein] synthase activity"/>
    <property type="evidence" value="ECO:0007669"/>
    <property type="project" value="TreeGrafter"/>
</dbReference>
<gene>
    <name evidence="5" type="ORF">SAMN04488554_1275</name>
</gene>
<proteinExistence type="inferred from homology"/>
<dbReference type="PANTHER" id="PTHR11712">
    <property type="entry name" value="POLYKETIDE SYNTHASE-RELATED"/>
    <property type="match status" value="1"/>
</dbReference>
<dbReference type="Proteomes" id="UP000199220">
    <property type="component" value="Unassembled WGS sequence"/>
</dbReference>
<dbReference type="SMART" id="SM00825">
    <property type="entry name" value="PKS_KS"/>
    <property type="match status" value="1"/>
</dbReference>
<evidence type="ECO:0000256" key="3">
    <source>
        <dbReference type="RuleBase" id="RU003694"/>
    </source>
</evidence>
<dbReference type="GO" id="GO:0006633">
    <property type="term" value="P:fatty acid biosynthetic process"/>
    <property type="evidence" value="ECO:0007669"/>
    <property type="project" value="TreeGrafter"/>
</dbReference>
<sequence length="414" mass="42412">MTDQPNVVVTGLGTTNPLGGDVESTWAGALAGRSGVRTLEQDWVARYELPVTFAGQLAVPPEDVLPRPEMRRMDPSAQFAMIAAREAWSDAGSPDLPGERLGTVIASGIGGVTTLVNAWDTIKEKGARRVLPLTVPMLMPNSPAAYVSIEVGAKAGSHTPVSACASGAEAIGYALEMIRTGRADMVVAGGTEAATHPLPIASFAKMQALSTRNDDPAGASRPYDVNRDGFVLGEGAAVVVLEREDHAIARGATIYARIAGVGMTSDAYDVAPPDPSGAGQSRALQLALENAGINAADLVHVNAHATSTPAGDGVEAAAIRSTLGDDADHIAVSATKSMTGHLLGGAGALESLLTILAVRDHQAPPTINVSEPEPGLPIDLVRDTPRDLPSGQIAAVNNAFGFGGHNVALVVTSA</sequence>